<dbReference type="EMBL" id="KV748784">
    <property type="protein sequence ID" value="OCL13110.1"/>
    <property type="molecule type" value="Genomic_DNA"/>
</dbReference>
<dbReference type="AlphaFoldDB" id="A0A8E2FA63"/>
<gene>
    <name evidence="1" type="ORF">AOQ84DRAFT_352166</name>
</gene>
<organism evidence="1 2">
    <name type="scientific">Glonium stellatum</name>
    <dbReference type="NCBI Taxonomy" id="574774"/>
    <lineage>
        <taxon>Eukaryota</taxon>
        <taxon>Fungi</taxon>
        <taxon>Dikarya</taxon>
        <taxon>Ascomycota</taxon>
        <taxon>Pezizomycotina</taxon>
        <taxon>Dothideomycetes</taxon>
        <taxon>Pleosporomycetidae</taxon>
        <taxon>Gloniales</taxon>
        <taxon>Gloniaceae</taxon>
        <taxon>Glonium</taxon>
    </lineage>
</organism>
<protein>
    <submittedName>
        <fullName evidence="1">Uncharacterized protein</fullName>
    </submittedName>
</protein>
<evidence type="ECO:0000313" key="1">
    <source>
        <dbReference type="EMBL" id="OCL13110.1"/>
    </source>
</evidence>
<dbReference type="Proteomes" id="UP000250140">
    <property type="component" value="Unassembled WGS sequence"/>
</dbReference>
<name>A0A8E2FA63_9PEZI</name>
<accession>A0A8E2FA63</accession>
<proteinExistence type="predicted"/>
<keyword evidence="2" id="KW-1185">Reference proteome</keyword>
<sequence length="153" mass="16996">MHATKLLHATSICRLTEVRCDARTALAWWPSAATQGRGAVSRQNQEHPPRLQSLTGAIAADLLHFVISGPFRDSSRSLSRCRAAGTVRAVSAASAVRERPPQRSIACSNRRDSEITCFMHAKLIAAIDFLAPPRTESHRVPFIVHHVPCRWRR</sequence>
<evidence type="ECO:0000313" key="2">
    <source>
        <dbReference type="Proteomes" id="UP000250140"/>
    </source>
</evidence>
<reference evidence="1 2" key="1">
    <citation type="journal article" date="2016" name="Nat. Commun.">
        <title>Ectomycorrhizal ecology is imprinted in the genome of the dominant symbiotic fungus Cenococcum geophilum.</title>
        <authorList>
            <consortium name="DOE Joint Genome Institute"/>
            <person name="Peter M."/>
            <person name="Kohler A."/>
            <person name="Ohm R.A."/>
            <person name="Kuo A."/>
            <person name="Krutzmann J."/>
            <person name="Morin E."/>
            <person name="Arend M."/>
            <person name="Barry K.W."/>
            <person name="Binder M."/>
            <person name="Choi C."/>
            <person name="Clum A."/>
            <person name="Copeland A."/>
            <person name="Grisel N."/>
            <person name="Haridas S."/>
            <person name="Kipfer T."/>
            <person name="LaButti K."/>
            <person name="Lindquist E."/>
            <person name="Lipzen A."/>
            <person name="Maire R."/>
            <person name="Meier B."/>
            <person name="Mihaltcheva S."/>
            <person name="Molinier V."/>
            <person name="Murat C."/>
            <person name="Poggeler S."/>
            <person name="Quandt C.A."/>
            <person name="Sperisen C."/>
            <person name="Tritt A."/>
            <person name="Tisserant E."/>
            <person name="Crous P.W."/>
            <person name="Henrissat B."/>
            <person name="Nehls U."/>
            <person name="Egli S."/>
            <person name="Spatafora J.W."/>
            <person name="Grigoriev I.V."/>
            <person name="Martin F.M."/>
        </authorList>
    </citation>
    <scope>NUCLEOTIDE SEQUENCE [LARGE SCALE GENOMIC DNA]</scope>
    <source>
        <strain evidence="1 2">CBS 207.34</strain>
    </source>
</reference>